<keyword evidence="2" id="KW-1185">Reference proteome</keyword>
<organism evidence="1 2">
    <name type="scientific">Madurella fahalii</name>
    <dbReference type="NCBI Taxonomy" id="1157608"/>
    <lineage>
        <taxon>Eukaryota</taxon>
        <taxon>Fungi</taxon>
        <taxon>Dikarya</taxon>
        <taxon>Ascomycota</taxon>
        <taxon>Pezizomycotina</taxon>
        <taxon>Sordariomycetes</taxon>
        <taxon>Sordariomycetidae</taxon>
        <taxon>Sordariales</taxon>
        <taxon>Sordariales incertae sedis</taxon>
        <taxon>Madurella</taxon>
    </lineage>
</organism>
<accession>A0ABQ0G392</accession>
<dbReference type="EMBL" id="BAAFSV010000001">
    <property type="protein sequence ID" value="GAB1312149.1"/>
    <property type="molecule type" value="Genomic_DNA"/>
</dbReference>
<dbReference type="GeneID" id="98173104"/>
<name>A0ABQ0G392_9PEZI</name>
<protein>
    <submittedName>
        <fullName evidence="1">Uncharacterized protein</fullName>
    </submittedName>
</protein>
<sequence>MDRTTLLMNLTTLRNLHRALHEAESDFDRETAILKAQLVRRAAALDLNLDDADSLARHITRQLKLLDDQLRSPAASSSAQQAEATQAKQRLTTSLTFLRDLWHAREWADSDRRARRAHPPAAAAGDVGELGEWERMVRRPEAKRWALEIVERRVEGQRRAVERKLAAVRAEVDKAREAVRLVMDPEWVPDRVRLRFLLY</sequence>
<dbReference type="Proteomes" id="UP001628179">
    <property type="component" value="Unassembled WGS sequence"/>
</dbReference>
<comment type="caution">
    <text evidence="1">The sequence shown here is derived from an EMBL/GenBank/DDBJ whole genome shotgun (WGS) entry which is preliminary data.</text>
</comment>
<dbReference type="RefSeq" id="XP_070913882.1">
    <property type="nucleotide sequence ID" value="XM_071057781.1"/>
</dbReference>
<proteinExistence type="predicted"/>
<evidence type="ECO:0000313" key="2">
    <source>
        <dbReference type="Proteomes" id="UP001628179"/>
    </source>
</evidence>
<gene>
    <name evidence="1" type="ORF">MFIFM68171_02359</name>
</gene>
<reference evidence="1 2" key="1">
    <citation type="submission" date="2024-09" db="EMBL/GenBank/DDBJ databases">
        <title>Itraconazole resistance in Madurella fahalii resulting from another homologue of gene encoding cytochrome P450 14-alpha sterol demethylase (CYP51).</title>
        <authorList>
            <person name="Yoshioka I."/>
            <person name="Fahal A.H."/>
            <person name="Kaneko S."/>
            <person name="Yaguchi T."/>
        </authorList>
    </citation>
    <scope>NUCLEOTIDE SEQUENCE [LARGE SCALE GENOMIC DNA]</scope>
    <source>
        <strain evidence="1 2">IFM 68171</strain>
    </source>
</reference>
<evidence type="ECO:0000313" key="1">
    <source>
        <dbReference type="EMBL" id="GAB1312149.1"/>
    </source>
</evidence>